<evidence type="ECO:0000313" key="2">
    <source>
        <dbReference type="Proteomes" id="UP000769157"/>
    </source>
</evidence>
<dbReference type="AlphaFoldDB" id="A0A9P8PF77"/>
<comment type="caution">
    <text evidence="1">The sequence shown here is derived from an EMBL/GenBank/DDBJ whole genome shotgun (WGS) entry which is preliminary data.</text>
</comment>
<reference evidence="1" key="1">
    <citation type="journal article" date="2021" name="Open Biol.">
        <title>Shared evolutionary footprints suggest mitochondrial oxidative damage underlies multiple complex I losses in fungi.</title>
        <authorList>
            <person name="Schikora-Tamarit M.A."/>
            <person name="Marcet-Houben M."/>
            <person name="Nosek J."/>
            <person name="Gabaldon T."/>
        </authorList>
    </citation>
    <scope>NUCLEOTIDE SEQUENCE</scope>
    <source>
        <strain evidence="1">CBS6075</strain>
    </source>
</reference>
<proteinExistence type="predicted"/>
<dbReference type="OrthoDB" id="10568780at2759"/>
<dbReference type="Proteomes" id="UP000769157">
    <property type="component" value="Unassembled WGS sequence"/>
</dbReference>
<dbReference type="EMBL" id="JAEUBE010000087">
    <property type="protein sequence ID" value="KAH3670796.1"/>
    <property type="molecule type" value="Genomic_DNA"/>
</dbReference>
<sequence>MRYFEAPPNKTCLDMLILGYCSKPIGDFVLSALSKVIVTDAFVIPACPRLYIRSCRFVALTVDMLEIPRTKQIASKILDFPDPFKPVIALNWGSQDEITVLTA</sequence>
<dbReference type="GeneID" id="70233280"/>
<gene>
    <name evidence="1" type="ORF">OGAPHI_001312</name>
</gene>
<organism evidence="1 2">
    <name type="scientific">Ogataea philodendri</name>
    <dbReference type="NCBI Taxonomy" id="1378263"/>
    <lineage>
        <taxon>Eukaryota</taxon>
        <taxon>Fungi</taxon>
        <taxon>Dikarya</taxon>
        <taxon>Ascomycota</taxon>
        <taxon>Saccharomycotina</taxon>
        <taxon>Pichiomycetes</taxon>
        <taxon>Pichiales</taxon>
        <taxon>Pichiaceae</taxon>
        <taxon>Ogataea</taxon>
    </lineage>
</organism>
<dbReference type="RefSeq" id="XP_046064221.1">
    <property type="nucleotide sequence ID" value="XM_046202060.1"/>
</dbReference>
<accession>A0A9P8PF77</accession>
<name>A0A9P8PF77_9ASCO</name>
<evidence type="ECO:0000313" key="1">
    <source>
        <dbReference type="EMBL" id="KAH3670796.1"/>
    </source>
</evidence>
<keyword evidence="2" id="KW-1185">Reference proteome</keyword>
<protein>
    <submittedName>
        <fullName evidence="1">Uncharacterized protein</fullName>
    </submittedName>
</protein>
<reference evidence="1" key="2">
    <citation type="submission" date="2021-01" db="EMBL/GenBank/DDBJ databases">
        <authorList>
            <person name="Schikora-Tamarit M.A."/>
        </authorList>
    </citation>
    <scope>NUCLEOTIDE SEQUENCE</scope>
    <source>
        <strain evidence="1">CBS6075</strain>
    </source>
</reference>